<feature type="domain" description="C2H2-type" evidence="10">
    <location>
        <begin position="215"/>
        <end position="245"/>
    </location>
</feature>
<dbReference type="InterPro" id="IPR036236">
    <property type="entry name" value="Znf_C2H2_sf"/>
</dbReference>
<comment type="subcellular location">
    <subcellularLocation>
        <location evidence="1">Nucleus</location>
    </subcellularLocation>
</comment>
<keyword evidence="6" id="KW-0539">Nucleus</keyword>
<dbReference type="Pfam" id="PF12874">
    <property type="entry name" value="zf-met"/>
    <property type="match status" value="2"/>
</dbReference>
<evidence type="ECO:0000313" key="13">
    <source>
        <dbReference type="Proteomes" id="UP000215902"/>
    </source>
</evidence>
<sequence length="559" mass="63194">MFGKSNYFLSDSGNSGAAPQNDDFEAYGPYGHAINPEAVTRRALPPWWPDDLKSAGSGASSTAAAASWRQQNRSLLPQPSSQQKQQGVQQSKQQQKFQQKHQQERQQQEKFLQQKMQQQVEQQRKQQQMEQKMRQQQQQQQQKLQKQQLLEQQKMEQQKRELQQQKKQIEEQQRQLRQQQEQMRKEQEERMQLELMTHRQLAYQQIQDYDIRQQFRCALCDLSFPSSAELQMHKQESSEHRSNHKMLICREECLRVYGVVTDHRLMQFLLHFCHTCCMAFENETQLSRHITSSVHLAATDLPSQATGSYASSATAAGTAAPVSAASTFHPPPRADWHSGIARANRFDMPVAEVGMDSAIGGSGSNNSLFGSRPDKERKTSTSGSKKPIGRRPKSSPPRAPPVPASSKDFKKKPVYKQKFKLKHAKMQPDSKSKASGNSLLGSNQAAAKKRPANGPAAFKPPPSKRSLDRPQAKFVAHCSLCNKHFNSETSSNEHFNGRKHAAAIASAVSKSDSAADDFVFCESCRMKVRRDQLVAHRASEKHTMELAKIGATMMKLVSR</sequence>
<evidence type="ECO:0000256" key="7">
    <source>
        <dbReference type="PROSITE-ProRule" id="PRU00042"/>
    </source>
</evidence>
<evidence type="ECO:0000256" key="4">
    <source>
        <dbReference type="ARBA" id="ARBA00022771"/>
    </source>
</evidence>
<dbReference type="GO" id="GO:0008270">
    <property type="term" value="F:zinc ion binding"/>
    <property type="evidence" value="ECO:0007669"/>
    <property type="project" value="UniProtKB-KW"/>
</dbReference>
<dbReference type="PANTHER" id="PTHR24406">
    <property type="entry name" value="TRANSCRIPTIONAL REPRESSOR CTCFL-RELATED"/>
    <property type="match status" value="1"/>
</dbReference>
<dbReference type="SMART" id="SM00355">
    <property type="entry name" value="ZnF_C2H2"/>
    <property type="match status" value="4"/>
</dbReference>
<evidence type="ECO:0000256" key="1">
    <source>
        <dbReference type="ARBA" id="ARBA00004123"/>
    </source>
</evidence>
<feature type="region of interest" description="Disordered" evidence="9">
    <location>
        <begin position="1"/>
        <end position="31"/>
    </location>
</feature>
<evidence type="ECO:0000313" key="12">
    <source>
        <dbReference type="EMBL" id="PAA85066.1"/>
    </source>
</evidence>
<evidence type="ECO:0000256" key="9">
    <source>
        <dbReference type="SAM" id="MobiDB-lite"/>
    </source>
</evidence>
<organism evidence="11 13">
    <name type="scientific">Macrostomum lignano</name>
    <dbReference type="NCBI Taxonomy" id="282301"/>
    <lineage>
        <taxon>Eukaryota</taxon>
        <taxon>Metazoa</taxon>
        <taxon>Spiralia</taxon>
        <taxon>Lophotrochozoa</taxon>
        <taxon>Platyhelminthes</taxon>
        <taxon>Rhabditophora</taxon>
        <taxon>Macrostomorpha</taxon>
        <taxon>Macrostomida</taxon>
        <taxon>Macrostomidae</taxon>
        <taxon>Macrostomum</taxon>
    </lineage>
</organism>
<keyword evidence="3" id="KW-0677">Repeat</keyword>
<feature type="compositionally biased region" description="Low complexity" evidence="9">
    <location>
        <begin position="82"/>
        <end position="97"/>
    </location>
</feature>
<feature type="region of interest" description="Disordered" evidence="9">
    <location>
        <begin position="356"/>
        <end position="470"/>
    </location>
</feature>
<evidence type="ECO:0000259" key="10">
    <source>
        <dbReference type="PROSITE" id="PS50157"/>
    </source>
</evidence>
<dbReference type="Proteomes" id="UP000215902">
    <property type="component" value="Unassembled WGS sequence"/>
</dbReference>
<feature type="compositionally biased region" description="Basic residues" evidence="9">
    <location>
        <begin position="409"/>
        <end position="425"/>
    </location>
</feature>
<feature type="compositionally biased region" description="Polar residues" evidence="9">
    <location>
        <begin position="68"/>
        <end position="81"/>
    </location>
</feature>
<gene>
    <name evidence="11" type="ORF">BOX15_Mlig019820g1</name>
    <name evidence="12" type="ORF">BOX15_Mlig019820g4</name>
</gene>
<evidence type="ECO:0000256" key="5">
    <source>
        <dbReference type="ARBA" id="ARBA00022833"/>
    </source>
</evidence>
<keyword evidence="4 7" id="KW-0863">Zinc-finger</keyword>
<reference evidence="11 13" key="1">
    <citation type="submission" date="2017-06" db="EMBL/GenBank/DDBJ databases">
        <title>A platform for efficient transgenesis in Macrostomum lignano, a flatworm model organism for stem cell research.</title>
        <authorList>
            <person name="Berezikov E."/>
        </authorList>
    </citation>
    <scope>NUCLEOTIDE SEQUENCE [LARGE SCALE GENOMIC DNA]</scope>
    <source>
        <strain evidence="11">DV1</strain>
        <tissue evidence="11">Whole organism</tissue>
    </source>
</reference>
<protein>
    <recommendedName>
        <fullName evidence="10">C2H2-type domain-containing protein</fullName>
    </recommendedName>
</protein>
<dbReference type="STRING" id="282301.A0A267DVS6"/>
<feature type="compositionally biased region" description="Low complexity" evidence="9">
    <location>
        <begin position="54"/>
        <end position="67"/>
    </location>
</feature>
<dbReference type="PROSITE" id="PS00028">
    <property type="entry name" value="ZINC_FINGER_C2H2_1"/>
    <property type="match status" value="2"/>
</dbReference>
<dbReference type="Gene3D" id="3.30.160.60">
    <property type="entry name" value="Classic Zinc Finger"/>
    <property type="match status" value="1"/>
</dbReference>
<keyword evidence="2" id="KW-0479">Metal-binding</keyword>
<dbReference type="PROSITE" id="PS50157">
    <property type="entry name" value="ZINC_FINGER_C2H2_2"/>
    <property type="match status" value="1"/>
</dbReference>
<dbReference type="InterPro" id="IPR050888">
    <property type="entry name" value="ZnF_C2H2-type_TF"/>
</dbReference>
<dbReference type="EMBL" id="NIVC01000350">
    <property type="protein sequence ID" value="PAA85066.1"/>
    <property type="molecule type" value="Genomic_DNA"/>
</dbReference>
<dbReference type="GO" id="GO:0005634">
    <property type="term" value="C:nucleus"/>
    <property type="evidence" value="ECO:0007669"/>
    <property type="project" value="UniProtKB-SubCell"/>
</dbReference>
<evidence type="ECO:0000256" key="8">
    <source>
        <dbReference type="SAM" id="Coils"/>
    </source>
</evidence>
<dbReference type="SUPFAM" id="SSF57667">
    <property type="entry name" value="beta-beta-alpha zinc fingers"/>
    <property type="match status" value="2"/>
</dbReference>
<comment type="caution">
    <text evidence="11">The sequence shown here is derived from an EMBL/GenBank/DDBJ whole genome shotgun (WGS) entry which is preliminary data.</text>
</comment>
<feature type="compositionally biased region" description="Pro residues" evidence="9">
    <location>
        <begin position="394"/>
        <end position="403"/>
    </location>
</feature>
<accession>A0A267DVS6</accession>
<keyword evidence="13" id="KW-1185">Reference proteome</keyword>
<dbReference type="EMBL" id="NIVC01003090">
    <property type="protein sequence ID" value="PAA53421.1"/>
    <property type="molecule type" value="Genomic_DNA"/>
</dbReference>
<name>A0A267DVS6_9PLAT</name>
<evidence type="ECO:0000313" key="11">
    <source>
        <dbReference type="EMBL" id="PAA53421.1"/>
    </source>
</evidence>
<dbReference type="AlphaFoldDB" id="A0A267DVS6"/>
<proteinExistence type="predicted"/>
<feature type="compositionally biased region" description="Polar residues" evidence="9">
    <location>
        <begin position="433"/>
        <end position="445"/>
    </location>
</feature>
<feature type="region of interest" description="Disordered" evidence="9">
    <location>
        <begin position="44"/>
        <end position="111"/>
    </location>
</feature>
<keyword evidence="5" id="KW-0862">Zinc</keyword>
<evidence type="ECO:0000256" key="3">
    <source>
        <dbReference type="ARBA" id="ARBA00022737"/>
    </source>
</evidence>
<feature type="compositionally biased region" description="Polar residues" evidence="9">
    <location>
        <begin position="7"/>
        <end position="18"/>
    </location>
</feature>
<evidence type="ECO:0000256" key="2">
    <source>
        <dbReference type="ARBA" id="ARBA00022723"/>
    </source>
</evidence>
<feature type="coiled-coil region" evidence="8">
    <location>
        <begin position="112"/>
        <end position="196"/>
    </location>
</feature>
<keyword evidence="8" id="KW-0175">Coiled coil</keyword>
<dbReference type="InterPro" id="IPR013087">
    <property type="entry name" value="Znf_C2H2_type"/>
</dbReference>
<evidence type="ECO:0000256" key="6">
    <source>
        <dbReference type="ARBA" id="ARBA00023242"/>
    </source>
</evidence>